<dbReference type="InterPro" id="IPR008737">
    <property type="entry name" value="DUF1758"/>
</dbReference>
<dbReference type="InterPro" id="IPR021109">
    <property type="entry name" value="Peptidase_aspartic_dom_sf"/>
</dbReference>
<evidence type="ECO:0000313" key="2">
    <source>
        <dbReference type="Proteomes" id="UP000887578"/>
    </source>
</evidence>
<dbReference type="Proteomes" id="UP000887578">
    <property type="component" value="Unplaced"/>
</dbReference>
<feature type="domain" description="DUF1758" evidence="1">
    <location>
        <begin position="428"/>
        <end position="575"/>
    </location>
</feature>
<dbReference type="AlphaFoldDB" id="A0A914QYB3"/>
<protein>
    <submittedName>
        <fullName evidence="3">Peptidase aspartic putative domain-containing protein</fullName>
    </submittedName>
</protein>
<proteinExistence type="predicted"/>
<evidence type="ECO:0000259" key="1">
    <source>
        <dbReference type="Pfam" id="PF05585"/>
    </source>
</evidence>
<dbReference type="InterPro" id="IPR005312">
    <property type="entry name" value="DUF1759"/>
</dbReference>
<dbReference type="Pfam" id="PF05585">
    <property type="entry name" value="DUF1758"/>
    <property type="match status" value="1"/>
</dbReference>
<organism evidence="2 3">
    <name type="scientific">Panagrolaimus davidi</name>
    <dbReference type="NCBI Taxonomy" id="227884"/>
    <lineage>
        <taxon>Eukaryota</taxon>
        <taxon>Metazoa</taxon>
        <taxon>Ecdysozoa</taxon>
        <taxon>Nematoda</taxon>
        <taxon>Chromadorea</taxon>
        <taxon>Rhabditida</taxon>
        <taxon>Tylenchina</taxon>
        <taxon>Panagrolaimomorpha</taxon>
        <taxon>Panagrolaimoidea</taxon>
        <taxon>Panagrolaimidae</taxon>
        <taxon>Panagrolaimus</taxon>
    </lineage>
</organism>
<dbReference type="WBParaSite" id="PDA_v2.g9314.t1">
    <property type="protein sequence ID" value="PDA_v2.g9314.t1"/>
    <property type="gene ID" value="PDA_v2.g9314"/>
</dbReference>
<dbReference type="Pfam" id="PF03564">
    <property type="entry name" value="DUF1759"/>
    <property type="match status" value="1"/>
</dbReference>
<keyword evidence="2" id="KW-1185">Reference proteome</keyword>
<accession>A0A914QYB3</accession>
<dbReference type="PANTHER" id="PTHR47331:SF5">
    <property type="entry name" value="RIBONUCLEASE H"/>
    <property type="match status" value="1"/>
</dbReference>
<dbReference type="Gene3D" id="2.40.70.10">
    <property type="entry name" value="Acid Proteases"/>
    <property type="match status" value="1"/>
</dbReference>
<dbReference type="PANTHER" id="PTHR47331">
    <property type="entry name" value="PHD-TYPE DOMAIN-CONTAINING PROTEIN"/>
    <property type="match status" value="1"/>
</dbReference>
<name>A0A914QYB3_9BILA</name>
<sequence length="628" mass="71321">MSQTIRQQLGKLKKRAEKIIDRYNVLTPKWNATSIAALKCMSMDADTCIKQFNAKYEKWETIIDAIQDDDERATEEEIFDRWKEDDDYLYVIQDLQSIIRDSEELNSVPETTPIVPLIPAKLAVQDIQKFDGDYMKWTPFWQRFMLNIDSKEYSSIDKLDALLGLLEGKAFDEVNGFAIIGENYATVKDILINRYGNIDHILYELQNQLYCIPPAKPNASSLRETVTAVNNLCRQIQNLGIDINTPTMKWDIIRKMPTAERTELTIAIQTQPKTTTDDILKKMKEFELKAEIRNQIQRESYSSYSIASTSSHQPSRSPTKPLVCSFCNGSHPSGACDKFISIAERLNQLRSQQRCFKCAGRYHSSKECRANVSCQHCKGHHRSFLCDKSKPSNFNKSTAATKTNVFLAAERIQLLQQNQSPLLAKEIIVKNPDNDKEVKAVVFLDSGSQRNYVSDNLIDKLQLQPIAHEYINVEGFGRKKTHHQSKLVEIRIPTVDSKYHDITAYSIPSIATDIPMAEIKTDDPLQYSIVKKTPDILVGMEDFFSIVTAAKEQNGIFIIDSKIGKMISGKLTEQMNTVSCPAITSSAAGEGLVELENTVPLDQWWELHKKKHGSPKLLPGQFFLDEFG</sequence>
<evidence type="ECO:0000313" key="3">
    <source>
        <dbReference type="WBParaSite" id="PDA_v2.g9314.t1"/>
    </source>
</evidence>
<reference evidence="3" key="1">
    <citation type="submission" date="2022-11" db="UniProtKB">
        <authorList>
            <consortium name="WormBaseParasite"/>
        </authorList>
    </citation>
    <scope>IDENTIFICATION</scope>
</reference>